<accession>A0A0C1L7D0</accession>
<dbReference type="EMBL" id="JSVC01000006">
    <property type="protein sequence ID" value="KIC95416.1"/>
    <property type="molecule type" value="Genomic_DNA"/>
</dbReference>
<dbReference type="Proteomes" id="UP000031408">
    <property type="component" value="Unassembled WGS sequence"/>
</dbReference>
<dbReference type="SUPFAM" id="SSF55073">
    <property type="entry name" value="Nucleotide cyclase"/>
    <property type="match status" value="1"/>
</dbReference>
<dbReference type="SMART" id="SM00044">
    <property type="entry name" value="CYCc"/>
    <property type="match status" value="1"/>
</dbReference>
<dbReference type="SUPFAM" id="SSF55781">
    <property type="entry name" value="GAF domain-like"/>
    <property type="match status" value="1"/>
</dbReference>
<feature type="domain" description="Guanylate cyclase" evidence="1">
    <location>
        <begin position="306"/>
        <end position="432"/>
    </location>
</feature>
<dbReference type="PANTHER" id="PTHR43081:SF1">
    <property type="entry name" value="ADENYLATE CYCLASE, TERMINAL-DIFFERENTIATION SPECIFIC"/>
    <property type="match status" value="1"/>
</dbReference>
<dbReference type="PANTHER" id="PTHR43081">
    <property type="entry name" value="ADENYLATE CYCLASE, TERMINAL-DIFFERENTIATION SPECIFIC-RELATED"/>
    <property type="match status" value="1"/>
</dbReference>
<evidence type="ECO:0000313" key="2">
    <source>
        <dbReference type="EMBL" id="KIC95416.1"/>
    </source>
</evidence>
<protein>
    <recommendedName>
        <fullName evidence="1">Guanylate cyclase domain-containing protein</fullName>
    </recommendedName>
</protein>
<organism evidence="2 3">
    <name type="scientific">Flavihumibacter solisilvae</name>
    <dbReference type="NCBI Taxonomy" id="1349421"/>
    <lineage>
        <taxon>Bacteria</taxon>
        <taxon>Pseudomonadati</taxon>
        <taxon>Bacteroidota</taxon>
        <taxon>Chitinophagia</taxon>
        <taxon>Chitinophagales</taxon>
        <taxon>Chitinophagaceae</taxon>
        <taxon>Flavihumibacter</taxon>
    </lineage>
</organism>
<dbReference type="GO" id="GO:0006171">
    <property type="term" value="P:cAMP biosynthetic process"/>
    <property type="evidence" value="ECO:0007669"/>
    <property type="project" value="TreeGrafter"/>
</dbReference>
<dbReference type="Pfam" id="PF13492">
    <property type="entry name" value="GAF_3"/>
    <property type="match status" value="1"/>
</dbReference>
<name>A0A0C1L7D0_9BACT</name>
<reference evidence="2 3" key="1">
    <citation type="submission" date="2014-11" db="EMBL/GenBank/DDBJ databases">
        <title>Genome sequence of Flavihumibacter solisilvae 3-3.</title>
        <authorList>
            <person name="Zhou G."/>
            <person name="Li M."/>
            <person name="Wang G."/>
        </authorList>
    </citation>
    <scope>NUCLEOTIDE SEQUENCE [LARGE SCALE GENOMIC DNA]</scope>
    <source>
        <strain evidence="2 3">3-3</strain>
    </source>
</reference>
<proteinExistence type="predicted"/>
<evidence type="ECO:0000313" key="3">
    <source>
        <dbReference type="Proteomes" id="UP000031408"/>
    </source>
</evidence>
<dbReference type="GO" id="GO:0004016">
    <property type="term" value="F:adenylate cyclase activity"/>
    <property type="evidence" value="ECO:0007669"/>
    <property type="project" value="UniProtKB-ARBA"/>
</dbReference>
<dbReference type="InterPro" id="IPR050697">
    <property type="entry name" value="Adenylyl/Guanylyl_Cyclase_3/4"/>
</dbReference>
<dbReference type="InterPro" id="IPR001054">
    <property type="entry name" value="A/G_cyclase"/>
</dbReference>
<dbReference type="AlphaFoldDB" id="A0A0C1L7D0"/>
<evidence type="ECO:0000259" key="1">
    <source>
        <dbReference type="PROSITE" id="PS50125"/>
    </source>
</evidence>
<dbReference type="Gene3D" id="3.30.450.40">
    <property type="match status" value="1"/>
</dbReference>
<dbReference type="GO" id="GO:0035556">
    <property type="term" value="P:intracellular signal transduction"/>
    <property type="evidence" value="ECO:0007669"/>
    <property type="project" value="InterPro"/>
</dbReference>
<dbReference type="Pfam" id="PF00211">
    <property type="entry name" value="Guanylate_cyc"/>
    <property type="match status" value="1"/>
</dbReference>
<keyword evidence="3" id="KW-1185">Reference proteome</keyword>
<comment type="caution">
    <text evidence="2">The sequence shown here is derived from an EMBL/GenBank/DDBJ whole genome shotgun (WGS) entry which is preliminary data.</text>
</comment>
<dbReference type="SMART" id="SM00065">
    <property type="entry name" value="GAF"/>
    <property type="match status" value="1"/>
</dbReference>
<dbReference type="RefSeq" id="WP_039138005.1">
    <property type="nucleotide sequence ID" value="NZ_JSVC01000006.1"/>
</dbReference>
<dbReference type="PROSITE" id="PS50125">
    <property type="entry name" value="GUANYLATE_CYCLASE_2"/>
    <property type="match status" value="1"/>
</dbReference>
<dbReference type="CDD" id="cd07302">
    <property type="entry name" value="CHD"/>
    <property type="match status" value="1"/>
</dbReference>
<sequence>MAAVQLKNVINKRNGSSALTFIAKLKANIVIEDVAGGLLLHGGSAFVATAHRYPVYNEGEIIGWVSGDEKAPLVADLLVLLAEKESERKNIGNEVLSLYKEVNQIFNFSEKLAQSIGPLAIAQTTLDEAKRSIRFDRAVVVLWNESNLQLEVIASGGELLADSDRLNQHREALLRFLLSGQSEILDDANAMLGVEIVPSEVRSVVYAALKVKHRVMGAVILASDTAGAYKAADLKLLVTFASQSGSAIENALLYERSIREANEREQVMRRIYEAAEKFVPYAFIGSLGHKLITDVKLGDQVEKVVTVLFTDIREFTTLSEKMSPEANFSFICAFNGKMGPIIRKHNGFINQYLGDAIMAIFPGKADDAIAAAIEMQQAVEELNSLCHEKNYPEIRIGIGMHTGPLIMGITGDDERLDAATISDTVNTASRIEDLTKYYKSDILITEACACQVDASAPFYLRPLGKVLVKGKKESISIFDCFASLPAGQFPKKLATLDLFKAGISSYLTRSFTQAFLSFQQVLEQNPEDMTAHFFLSKTARYISSGVPDDWDGIEKSEK</sequence>
<gene>
    <name evidence="2" type="ORF">OI18_05855</name>
</gene>
<dbReference type="InterPro" id="IPR029016">
    <property type="entry name" value="GAF-like_dom_sf"/>
</dbReference>
<dbReference type="Gene3D" id="3.30.70.1230">
    <property type="entry name" value="Nucleotide cyclase"/>
    <property type="match status" value="1"/>
</dbReference>
<dbReference type="OrthoDB" id="341967at2"/>
<dbReference type="InterPro" id="IPR029787">
    <property type="entry name" value="Nucleotide_cyclase"/>
</dbReference>
<dbReference type="STRING" id="1349421.OI18_05855"/>
<dbReference type="InterPro" id="IPR003018">
    <property type="entry name" value="GAF"/>
</dbReference>